<sequence>MTLRIVKSSGGSIKVSLIECPACGADLSGRKKPSAHLLTEHVPEDFGLSAPGRRVVADGGER</sequence>
<reference evidence="1 2" key="1">
    <citation type="journal article" date="2019" name="Int. J. Syst. Evol. Microbiol.">
        <title>The Global Catalogue of Microorganisms (GCM) 10K type strain sequencing project: providing services to taxonomists for standard genome sequencing and annotation.</title>
        <authorList>
            <consortium name="The Broad Institute Genomics Platform"/>
            <consortium name="The Broad Institute Genome Sequencing Center for Infectious Disease"/>
            <person name="Wu L."/>
            <person name="Ma J."/>
        </authorList>
    </citation>
    <scope>NUCLEOTIDE SEQUENCE [LARGE SCALE GENOMIC DNA]</scope>
    <source>
        <strain evidence="1 2">JCM 16330</strain>
    </source>
</reference>
<dbReference type="RefSeq" id="WP_211313605.1">
    <property type="nucleotide sequence ID" value="NZ_BAAABL010000026.1"/>
</dbReference>
<evidence type="ECO:0000313" key="2">
    <source>
        <dbReference type="Proteomes" id="UP001500837"/>
    </source>
</evidence>
<proteinExistence type="predicted"/>
<organism evidence="1 2">
    <name type="scientific">Halarchaeum salinum</name>
    <dbReference type="NCBI Taxonomy" id="489912"/>
    <lineage>
        <taxon>Archaea</taxon>
        <taxon>Methanobacteriati</taxon>
        <taxon>Methanobacteriota</taxon>
        <taxon>Stenosarchaea group</taxon>
        <taxon>Halobacteria</taxon>
        <taxon>Halobacteriales</taxon>
        <taxon>Halobacteriaceae</taxon>
    </lineage>
</organism>
<dbReference type="Proteomes" id="UP001500837">
    <property type="component" value="Unassembled WGS sequence"/>
</dbReference>
<evidence type="ECO:0008006" key="3">
    <source>
        <dbReference type="Google" id="ProtNLM"/>
    </source>
</evidence>
<gene>
    <name evidence="1" type="ORF">GCM10009066_05530</name>
</gene>
<dbReference type="EMBL" id="BAAABL010000026">
    <property type="protein sequence ID" value="GAA0293894.1"/>
    <property type="molecule type" value="Genomic_DNA"/>
</dbReference>
<name>A0AAV3S4S7_9EURY</name>
<accession>A0AAV3S4S7</accession>
<comment type="caution">
    <text evidence="1">The sequence shown here is derived from an EMBL/GenBank/DDBJ whole genome shotgun (WGS) entry which is preliminary data.</text>
</comment>
<keyword evidence="2" id="KW-1185">Reference proteome</keyword>
<evidence type="ECO:0000313" key="1">
    <source>
        <dbReference type="EMBL" id="GAA0293894.1"/>
    </source>
</evidence>
<dbReference type="AlphaFoldDB" id="A0AAV3S4S7"/>
<protein>
    <recommendedName>
        <fullName evidence="3">C2H2-type domain-containing protein</fullName>
    </recommendedName>
</protein>